<keyword evidence="1" id="KW-1133">Transmembrane helix</keyword>
<evidence type="ECO:0000313" key="3">
    <source>
        <dbReference type="Proteomes" id="UP000565572"/>
    </source>
</evidence>
<accession>A0A7W5P6S7</accession>
<dbReference type="RefSeq" id="WP_183337696.1">
    <property type="nucleotide sequence ID" value="NZ_JACHZG010000001.1"/>
</dbReference>
<gene>
    <name evidence="2" type="ORF">FHX39_001768</name>
</gene>
<evidence type="ECO:0000256" key="1">
    <source>
        <dbReference type="SAM" id="Phobius"/>
    </source>
</evidence>
<organism evidence="2 3">
    <name type="scientific">Microlunatus antarcticus</name>
    <dbReference type="NCBI Taxonomy" id="53388"/>
    <lineage>
        <taxon>Bacteria</taxon>
        <taxon>Bacillati</taxon>
        <taxon>Actinomycetota</taxon>
        <taxon>Actinomycetes</taxon>
        <taxon>Propionibacteriales</taxon>
        <taxon>Propionibacteriaceae</taxon>
        <taxon>Microlunatus</taxon>
    </lineage>
</organism>
<keyword evidence="1" id="KW-0472">Membrane</keyword>
<feature type="transmembrane region" description="Helical" evidence="1">
    <location>
        <begin position="6"/>
        <end position="26"/>
    </location>
</feature>
<keyword evidence="3" id="KW-1185">Reference proteome</keyword>
<protein>
    <submittedName>
        <fullName evidence="2">Uncharacterized protein</fullName>
    </submittedName>
</protein>
<dbReference type="AlphaFoldDB" id="A0A7W5P6S7"/>
<sequence length="57" mass="6214">MGTTALLVFALGAVLAMIAGVTWILWEDASTHRRAHDDLETCESIWALTADRPLTDS</sequence>
<keyword evidence="1" id="KW-0812">Transmembrane</keyword>
<proteinExistence type="predicted"/>
<dbReference type="EMBL" id="JACHZG010000001">
    <property type="protein sequence ID" value="MBB3326824.1"/>
    <property type="molecule type" value="Genomic_DNA"/>
</dbReference>
<evidence type="ECO:0000313" key="2">
    <source>
        <dbReference type="EMBL" id="MBB3326824.1"/>
    </source>
</evidence>
<comment type="caution">
    <text evidence="2">The sequence shown here is derived from an EMBL/GenBank/DDBJ whole genome shotgun (WGS) entry which is preliminary data.</text>
</comment>
<name>A0A7W5P6S7_9ACTN</name>
<dbReference type="Proteomes" id="UP000565572">
    <property type="component" value="Unassembled WGS sequence"/>
</dbReference>
<reference evidence="2 3" key="1">
    <citation type="submission" date="2020-08" db="EMBL/GenBank/DDBJ databases">
        <title>Sequencing the genomes of 1000 actinobacteria strains.</title>
        <authorList>
            <person name="Klenk H.-P."/>
        </authorList>
    </citation>
    <scope>NUCLEOTIDE SEQUENCE [LARGE SCALE GENOMIC DNA]</scope>
    <source>
        <strain evidence="2 3">DSM 11053</strain>
    </source>
</reference>